<sequence>MTAEQSVPLAGHMLFRSRDLDEARDRVARVFCPHRLETIGRGSRLDARHHHYPGERLSLNYIDYGAKALIAPGELQDFFLLQIPLSGSAAIVNGTQDYCSHPGRAALLNPHLATRMIWDENCRQVLVWIERQALERFLAEQSGAPLRRPLTFLGGLDMTRPEGARLRRLVMHLVAEVDAGIPSIGTGGLMGRQIEAAVMAGLLEAAAHDQGDAADAGAALPRQVRRAEAFIMANLEQALALEDIARAAGVSMRGLQQGFRDHRDTTPMAFLRDARLERAHRDLQSAAPGCNVTAVALRWGFAHLGRFAQVYRARYGCSPGQTLNAARGAGFEG</sequence>
<dbReference type="Proteomes" id="UP001595528">
    <property type="component" value="Unassembled WGS sequence"/>
</dbReference>
<dbReference type="Pfam" id="PF14525">
    <property type="entry name" value="AraC_binding_2"/>
    <property type="match status" value="1"/>
</dbReference>
<evidence type="ECO:0000256" key="3">
    <source>
        <dbReference type="ARBA" id="ARBA00023163"/>
    </source>
</evidence>
<dbReference type="SUPFAM" id="SSF46689">
    <property type="entry name" value="Homeodomain-like"/>
    <property type="match status" value="2"/>
</dbReference>
<feature type="domain" description="HTH araC/xylS-type" evidence="4">
    <location>
        <begin position="225"/>
        <end position="325"/>
    </location>
</feature>
<keyword evidence="6" id="KW-1185">Reference proteome</keyword>
<gene>
    <name evidence="5" type="ORF">ACFOGJ_19015</name>
</gene>
<dbReference type="InterPro" id="IPR018060">
    <property type="entry name" value="HTH_AraC"/>
</dbReference>
<evidence type="ECO:0000256" key="2">
    <source>
        <dbReference type="ARBA" id="ARBA00023125"/>
    </source>
</evidence>
<keyword evidence="1" id="KW-0805">Transcription regulation</keyword>
<dbReference type="PROSITE" id="PS01124">
    <property type="entry name" value="HTH_ARAC_FAMILY_2"/>
    <property type="match status" value="1"/>
</dbReference>
<dbReference type="InterPro" id="IPR035418">
    <property type="entry name" value="AraC-bd_2"/>
</dbReference>
<dbReference type="InterPro" id="IPR009057">
    <property type="entry name" value="Homeodomain-like_sf"/>
</dbReference>
<protein>
    <submittedName>
        <fullName evidence="5">AraC family transcriptional regulator</fullName>
    </submittedName>
</protein>
<dbReference type="InterPro" id="IPR018062">
    <property type="entry name" value="HTH_AraC-typ_CS"/>
</dbReference>
<dbReference type="RefSeq" id="WP_379903449.1">
    <property type="nucleotide sequence ID" value="NZ_JBHRTR010000031.1"/>
</dbReference>
<evidence type="ECO:0000313" key="5">
    <source>
        <dbReference type="EMBL" id="MFC3229346.1"/>
    </source>
</evidence>
<dbReference type="EMBL" id="JBHRTR010000031">
    <property type="protein sequence ID" value="MFC3229346.1"/>
    <property type="molecule type" value="Genomic_DNA"/>
</dbReference>
<dbReference type="SMART" id="SM00342">
    <property type="entry name" value="HTH_ARAC"/>
    <property type="match status" value="1"/>
</dbReference>
<dbReference type="Pfam" id="PF12833">
    <property type="entry name" value="HTH_18"/>
    <property type="match status" value="1"/>
</dbReference>
<name>A0ABV7L3U8_9PROT</name>
<evidence type="ECO:0000313" key="6">
    <source>
        <dbReference type="Proteomes" id="UP001595528"/>
    </source>
</evidence>
<proteinExistence type="predicted"/>
<organism evidence="5 6">
    <name type="scientific">Marinibaculum pumilum</name>
    <dbReference type="NCBI Taxonomy" id="1766165"/>
    <lineage>
        <taxon>Bacteria</taxon>
        <taxon>Pseudomonadati</taxon>
        <taxon>Pseudomonadota</taxon>
        <taxon>Alphaproteobacteria</taxon>
        <taxon>Rhodospirillales</taxon>
        <taxon>Rhodospirillaceae</taxon>
        <taxon>Marinibaculum</taxon>
    </lineage>
</organism>
<reference evidence="6" key="1">
    <citation type="journal article" date="2019" name="Int. J. Syst. Evol. Microbiol.">
        <title>The Global Catalogue of Microorganisms (GCM) 10K type strain sequencing project: providing services to taxonomists for standard genome sequencing and annotation.</title>
        <authorList>
            <consortium name="The Broad Institute Genomics Platform"/>
            <consortium name="The Broad Institute Genome Sequencing Center for Infectious Disease"/>
            <person name="Wu L."/>
            <person name="Ma J."/>
        </authorList>
    </citation>
    <scope>NUCLEOTIDE SEQUENCE [LARGE SCALE GENOMIC DNA]</scope>
    <source>
        <strain evidence="6">KCTC 42964</strain>
    </source>
</reference>
<dbReference type="Gene3D" id="1.10.10.60">
    <property type="entry name" value="Homeodomain-like"/>
    <property type="match status" value="1"/>
</dbReference>
<dbReference type="InterPro" id="IPR050204">
    <property type="entry name" value="AraC_XylS_family_regulators"/>
</dbReference>
<comment type="caution">
    <text evidence="5">The sequence shown here is derived from an EMBL/GenBank/DDBJ whole genome shotgun (WGS) entry which is preliminary data.</text>
</comment>
<evidence type="ECO:0000256" key="1">
    <source>
        <dbReference type="ARBA" id="ARBA00023015"/>
    </source>
</evidence>
<accession>A0ABV7L3U8</accession>
<dbReference type="PANTHER" id="PTHR46796:SF12">
    <property type="entry name" value="HTH-TYPE DNA-BINDING TRANSCRIPTIONAL ACTIVATOR EUTR"/>
    <property type="match status" value="1"/>
</dbReference>
<dbReference type="PROSITE" id="PS00041">
    <property type="entry name" value="HTH_ARAC_FAMILY_1"/>
    <property type="match status" value="1"/>
</dbReference>
<keyword evidence="3" id="KW-0804">Transcription</keyword>
<evidence type="ECO:0000259" key="4">
    <source>
        <dbReference type="PROSITE" id="PS01124"/>
    </source>
</evidence>
<dbReference type="PANTHER" id="PTHR46796">
    <property type="entry name" value="HTH-TYPE TRANSCRIPTIONAL ACTIVATOR RHAS-RELATED"/>
    <property type="match status" value="1"/>
</dbReference>
<keyword evidence="2" id="KW-0238">DNA-binding</keyword>